<organism evidence="3 4">
    <name type="scientific">Corynascus novoguineensis</name>
    <dbReference type="NCBI Taxonomy" id="1126955"/>
    <lineage>
        <taxon>Eukaryota</taxon>
        <taxon>Fungi</taxon>
        <taxon>Dikarya</taxon>
        <taxon>Ascomycota</taxon>
        <taxon>Pezizomycotina</taxon>
        <taxon>Sordariomycetes</taxon>
        <taxon>Sordariomycetidae</taxon>
        <taxon>Sordariales</taxon>
        <taxon>Chaetomiaceae</taxon>
        <taxon>Corynascus</taxon>
    </lineage>
</organism>
<feature type="compositionally biased region" description="Low complexity" evidence="1">
    <location>
        <begin position="123"/>
        <end position="136"/>
    </location>
</feature>
<evidence type="ECO:0000313" key="4">
    <source>
        <dbReference type="Proteomes" id="UP001303647"/>
    </source>
</evidence>
<dbReference type="InterPro" id="IPR001853">
    <property type="entry name" value="DSBA-like_thioredoxin_dom"/>
</dbReference>
<evidence type="ECO:0000259" key="2">
    <source>
        <dbReference type="Pfam" id="PF01323"/>
    </source>
</evidence>
<dbReference type="Proteomes" id="UP001303647">
    <property type="component" value="Unassembled WGS sequence"/>
</dbReference>
<name>A0AAN7HVM2_9PEZI</name>
<evidence type="ECO:0000313" key="3">
    <source>
        <dbReference type="EMBL" id="KAK4252453.1"/>
    </source>
</evidence>
<dbReference type="EMBL" id="MU857601">
    <property type="protein sequence ID" value="KAK4252453.1"/>
    <property type="molecule type" value="Genomic_DNA"/>
</dbReference>
<sequence>MAKFTIEIDIYSDLICAWCYIGKKTLDKAMDAYIAHHPDVEFKLTWKPYMLWPNADVSAYEKGAVIQSIFGHNAPSVRRRVNQLGEQYGIKFKWEGKMGNTRDAHKLVLLAMERDAAAAATGSSSSSASSFSPFAFTQTNPSGTQPSNDQTATTTTTLIHGTPNCHYNNSSNNSTNNSNRISNIAHYNATLQKMTITRLFALTFQQGADISSRAVLAAAAVDLGLCATEAEALAYLSRGEGEGREGGGEEEGKWAPGKVVDESSARARQIGVRAVPSYVVQSRWQVGGMQREDVWMGVFERVRRGLGGD</sequence>
<dbReference type="GO" id="GO:0016491">
    <property type="term" value="F:oxidoreductase activity"/>
    <property type="evidence" value="ECO:0007669"/>
    <property type="project" value="InterPro"/>
</dbReference>
<feature type="region of interest" description="Disordered" evidence="1">
    <location>
        <begin position="123"/>
        <end position="176"/>
    </location>
</feature>
<gene>
    <name evidence="3" type="ORF">C7999DRAFT_27191</name>
</gene>
<dbReference type="AlphaFoldDB" id="A0AAN7HVM2"/>
<accession>A0AAN7HVM2</accession>
<reference evidence="3" key="1">
    <citation type="journal article" date="2023" name="Mol. Phylogenet. Evol.">
        <title>Genome-scale phylogeny and comparative genomics of the fungal order Sordariales.</title>
        <authorList>
            <person name="Hensen N."/>
            <person name="Bonometti L."/>
            <person name="Westerberg I."/>
            <person name="Brannstrom I.O."/>
            <person name="Guillou S."/>
            <person name="Cros-Aarteil S."/>
            <person name="Calhoun S."/>
            <person name="Haridas S."/>
            <person name="Kuo A."/>
            <person name="Mondo S."/>
            <person name="Pangilinan J."/>
            <person name="Riley R."/>
            <person name="LaButti K."/>
            <person name="Andreopoulos B."/>
            <person name="Lipzen A."/>
            <person name="Chen C."/>
            <person name="Yan M."/>
            <person name="Daum C."/>
            <person name="Ng V."/>
            <person name="Clum A."/>
            <person name="Steindorff A."/>
            <person name="Ohm R.A."/>
            <person name="Martin F."/>
            <person name="Silar P."/>
            <person name="Natvig D.O."/>
            <person name="Lalanne C."/>
            <person name="Gautier V."/>
            <person name="Ament-Velasquez S.L."/>
            <person name="Kruys A."/>
            <person name="Hutchinson M.I."/>
            <person name="Powell A.J."/>
            <person name="Barry K."/>
            <person name="Miller A.N."/>
            <person name="Grigoriev I.V."/>
            <person name="Debuchy R."/>
            <person name="Gladieux P."/>
            <person name="Hiltunen Thoren M."/>
            <person name="Johannesson H."/>
        </authorList>
    </citation>
    <scope>NUCLEOTIDE SEQUENCE</scope>
    <source>
        <strain evidence="3">CBS 359.72</strain>
    </source>
</reference>
<reference evidence="3" key="2">
    <citation type="submission" date="2023-05" db="EMBL/GenBank/DDBJ databases">
        <authorList>
            <consortium name="Lawrence Berkeley National Laboratory"/>
            <person name="Steindorff A."/>
            <person name="Hensen N."/>
            <person name="Bonometti L."/>
            <person name="Westerberg I."/>
            <person name="Brannstrom I.O."/>
            <person name="Guillou S."/>
            <person name="Cros-Aarteil S."/>
            <person name="Calhoun S."/>
            <person name="Haridas S."/>
            <person name="Kuo A."/>
            <person name="Mondo S."/>
            <person name="Pangilinan J."/>
            <person name="Riley R."/>
            <person name="Labutti K."/>
            <person name="Andreopoulos B."/>
            <person name="Lipzen A."/>
            <person name="Chen C."/>
            <person name="Yanf M."/>
            <person name="Daum C."/>
            <person name="Ng V."/>
            <person name="Clum A."/>
            <person name="Ohm R."/>
            <person name="Martin F."/>
            <person name="Silar P."/>
            <person name="Natvig D."/>
            <person name="Lalanne C."/>
            <person name="Gautier V."/>
            <person name="Ament-Velasquez S.L."/>
            <person name="Kruys A."/>
            <person name="Hutchinson M.I."/>
            <person name="Powell A.J."/>
            <person name="Barry K."/>
            <person name="Miller A.N."/>
            <person name="Grigoriev I.V."/>
            <person name="Debuchy R."/>
            <person name="Gladieux P."/>
            <person name="Thoren M.H."/>
            <person name="Johannesson H."/>
        </authorList>
    </citation>
    <scope>NUCLEOTIDE SEQUENCE</scope>
    <source>
        <strain evidence="3">CBS 359.72</strain>
    </source>
</reference>
<feature type="compositionally biased region" description="Polar residues" evidence="1">
    <location>
        <begin position="137"/>
        <end position="150"/>
    </location>
</feature>
<evidence type="ECO:0000256" key="1">
    <source>
        <dbReference type="SAM" id="MobiDB-lite"/>
    </source>
</evidence>
<protein>
    <recommendedName>
        <fullName evidence="2">DSBA-like thioredoxin domain-containing protein</fullName>
    </recommendedName>
</protein>
<proteinExistence type="predicted"/>
<dbReference type="InterPro" id="IPR036249">
    <property type="entry name" value="Thioredoxin-like_sf"/>
</dbReference>
<dbReference type="Gene3D" id="3.40.30.10">
    <property type="entry name" value="Glutaredoxin"/>
    <property type="match status" value="2"/>
</dbReference>
<dbReference type="Pfam" id="PF01323">
    <property type="entry name" value="DSBA"/>
    <property type="match status" value="1"/>
</dbReference>
<comment type="caution">
    <text evidence="3">The sequence shown here is derived from an EMBL/GenBank/DDBJ whole genome shotgun (WGS) entry which is preliminary data.</text>
</comment>
<dbReference type="PANTHER" id="PTHR13887">
    <property type="entry name" value="GLUTATHIONE S-TRANSFERASE KAPPA"/>
    <property type="match status" value="1"/>
</dbReference>
<dbReference type="PANTHER" id="PTHR13887:SF41">
    <property type="entry name" value="THIOREDOXIN SUPERFAMILY PROTEIN"/>
    <property type="match status" value="1"/>
</dbReference>
<feature type="domain" description="DSBA-like thioredoxin" evidence="2">
    <location>
        <begin position="7"/>
        <end position="119"/>
    </location>
</feature>
<dbReference type="SUPFAM" id="SSF52833">
    <property type="entry name" value="Thioredoxin-like"/>
    <property type="match status" value="2"/>
</dbReference>
<keyword evidence="4" id="KW-1185">Reference proteome</keyword>